<accession>A0A329SCS2</accession>
<dbReference type="VEuPathDB" id="FungiDB:PC110_g9872"/>
<keyword evidence="3" id="KW-0378">Hydrolase</keyword>
<dbReference type="GO" id="GO:0004348">
    <property type="term" value="F:glucosylceramidase activity"/>
    <property type="evidence" value="ECO:0007669"/>
    <property type="project" value="InterPro"/>
</dbReference>
<dbReference type="OrthoDB" id="2160638at2759"/>
<dbReference type="InterPro" id="IPR033453">
    <property type="entry name" value="Glyco_hydro_30_TIM-barrel"/>
</dbReference>
<evidence type="ECO:0000259" key="5">
    <source>
        <dbReference type="Pfam" id="PF00652"/>
    </source>
</evidence>
<dbReference type="Gene3D" id="2.80.10.50">
    <property type="match status" value="1"/>
</dbReference>
<dbReference type="PROSITE" id="PS50231">
    <property type="entry name" value="RICIN_B_LECTIN"/>
    <property type="match status" value="1"/>
</dbReference>
<reference evidence="8" key="2">
    <citation type="submission" date="2018-05" db="EMBL/GenBank/DDBJ databases">
        <title>Effector identification in a new, highly contiguous assembly of the strawberry crown rot pathogen Phytophthora cactorum.</title>
        <authorList>
            <person name="Armitage A.D."/>
            <person name="Nellist C.F."/>
            <person name="Bates H."/>
            <person name="Vickerstaff R.J."/>
            <person name="Harrison R.J."/>
        </authorList>
    </citation>
    <scope>NUCLEOTIDE SEQUENCE</scope>
    <source>
        <strain evidence="8">P421</strain>
    </source>
</reference>
<dbReference type="Pfam" id="PF17189">
    <property type="entry name" value="Glyco_hydro_30C"/>
    <property type="match status" value="1"/>
</dbReference>
<dbReference type="SUPFAM" id="SSF51445">
    <property type="entry name" value="(Trans)glycosidases"/>
    <property type="match status" value="1"/>
</dbReference>
<keyword evidence="4" id="KW-0812">Transmembrane</keyword>
<evidence type="ECO:0000256" key="2">
    <source>
        <dbReference type="ARBA" id="ARBA00022729"/>
    </source>
</evidence>
<feature type="domain" description="Glycosyl hydrolase family 30 TIM-barrel" evidence="6">
    <location>
        <begin position="118"/>
        <end position="470"/>
    </location>
</feature>
<protein>
    <submittedName>
        <fullName evidence="9">Uncharacterized protein</fullName>
    </submittedName>
</protein>
<feature type="transmembrane region" description="Helical" evidence="4">
    <location>
        <begin position="31"/>
        <end position="55"/>
    </location>
</feature>
<dbReference type="SUPFAM" id="SSF50370">
    <property type="entry name" value="Ricin B-like lectins"/>
    <property type="match status" value="1"/>
</dbReference>
<evidence type="ECO:0000259" key="7">
    <source>
        <dbReference type="Pfam" id="PF17189"/>
    </source>
</evidence>
<dbReference type="FunFam" id="3.20.20.80:FF:000126">
    <property type="entry name" value="Glucosylceramidase"/>
    <property type="match status" value="1"/>
</dbReference>
<sequence length="673" mass="76032">MSSRSVPTAYGTSSLASDERLSARSAARRKWIRWGVIGASTGIIVIGLVVLGISFHSATSTVTTATPDEGDIKCFQSSYVDNVTHMMEPIKGLQWKFGGEKNTESFIAIDVDTKFQEIMGFGGAFTEAAALQFHKLPKDKQEEVLTLYFDKNEGSAYSFGRVPMGSCDFSVSSYNFAETENDMDLVDFDVDVTHDTEMIIPFIKRALERRSDMKMFLAPWSPPAWMKRSSSKYNASMLGSLKPVGLRDDMRAPWALYFSKFITAYKKHGIPFWGVSPQNEPEFNAPWEACMYNPEYEAEFIGEFLGPVLERDHPGLALMVFDHNRNNVQHWAEVIYNHPTAAKYVDGMAFHWYEDGGERYMDGVEYPEHLNDTHFIDQNRFMLASESCNCPGVAFGKDAWFRAQRYGHDIMTDLTNHVAGWVDWNLLLDHTGGPNHKGNLCDAPIILTKDETDFIIQPMFYFIQHFSKFIPVGSRRVDVQVAAHFEKPGDAQLYVDYQSSLATCDGSSRQTIHKTDDNKMQVTNTPFCLNMVPTPTQGREIRLVECQWTQQTWTFEEDTHRIRIDDYCMSLSHGSTENGVRVTADKCEADVVPHQQWTFNAEDGTMRSHASTSNQCVTTGYSFVQAAAFVTPENRKVLVVLNENTEPAEFQVQVGDAVLDTSVLPGAIRTYIW</sequence>
<dbReference type="Proteomes" id="UP000251314">
    <property type="component" value="Unassembled WGS sequence"/>
</dbReference>
<reference evidence="9 10" key="1">
    <citation type="submission" date="2018-01" db="EMBL/GenBank/DDBJ databases">
        <title>Draft genome of the strawberry crown rot pathogen Phytophthora cactorum.</title>
        <authorList>
            <person name="Armitage A.D."/>
            <person name="Lysoe E."/>
            <person name="Nellist C.F."/>
            <person name="Harrison R.J."/>
            <person name="Brurberg M.B."/>
        </authorList>
    </citation>
    <scope>NUCLEOTIDE SEQUENCE [LARGE SCALE GENOMIC DNA]</scope>
    <source>
        <strain evidence="9 10">10300</strain>
    </source>
</reference>
<proteinExistence type="inferred from homology"/>
<dbReference type="EMBL" id="MJFZ01000225">
    <property type="protein sequence ID" value="RAW33796.1"/>
    <property type="molecule type" value="Genomic_DNA"/>
</dbReference>
<evidence type="ECO:0000313" key="10">
    <source>
        <dbReference type="Proteomes" id="UP000251314"/>
    </source>
</evidence>
<dbReference type="InterPro" id="IPR035992">
    <property type="entry name" value="Ricin_B-like_lectins"/>
</dbReference>
<evidence type="ECO:0000256" key="3">
    <source>
        <dbReference type="ARBA" id="ARBA00022801"/>
    </source>
</evidence>
<organism evidence="9 10">
    <name type="scientific">Phytophthora cactorum</name>
    <dbReference type="NCBI Taxonomy" id="29920"/>
    <lineage>
        <taxon>Eukaryota</taxon>
        <taxon>Sar</taxon>
        <taxon>Stramenopiles</taxon>
        <taxon>Oomycota</taxon>
        <taxon>Peronosporomycetes</taxon>
        <taxon>Peronosporales</taxon>
        <taxon>Peronosporaceae</taxon>
        <taxon>Phytophthora</taxon>
    </lineage>
</organism>
<dbReference type="PANTHER" id="PTHR11069:SF23">
    <property type="entry name" value="LYSOSOMAL ACID GLUCOSYLCERAMIDASE"/>
    <property type="match status" value="1"/>
</dbReference>
<dbReference type="STRING" id="29920.A0A329SCS2"/>
<name>A0A329SCS2_9STRA</name>
<keyword evidence="4" id="KW-1133">Transmembrane helix</keyword>
<dbReference type="InterPro" id="IPR001139">
    <property type="entry name" value="Glyco_hydro_30"/>
</dbReference>
<dbReference type="FunFam" id="2.60.40.1180:FF:000131">
    <property type="entry name" value="Uncharacterized protein"/>
    <property type="match status" value="1"/>
</dbReference>
<dbReference type="PRINTS" id="PR00843">
    <property type="entry name" value="GLHYDRLASE30"/>
</dbReference>
<dbReference type="InterPro" id="IPR017853">
    <property type="entry name" value="GH"/>
</dbReference>
<dbReference type="Gene3D" id="3.20.20.80">
    <property type="entry name" value="Glycosidases"/>
    <property type="match status" value="1"/>
</dbReference>
<evidence type="ECO:0000313" key="9">
    <source>
        <dbReference type="EMBL" id="RAW33796.1"/>
    </source>
</evidence>
<evidence type="ECO:0000256" key="1">
    <source>
        <dbReference type="ARBA" id="ARBA00005382"/>
    </source>
</evidence>
<keyword evidence="4" id="KW-0472">Membrane</keyword>
<dbReference type="AlphaFoldDB" id="A0A329SCS2"/>
<keyword evidence="2" id="KW-0732">Signal</keyword>
<comment type="similarity">
    <text evidence="1">Belongs to the glycosyl hydrolase 30 family.</text>
</comment>
<gene>
    <name evidence="9" type="ORF">PC110_g9872</name>
    <name evidence="8" type="ORF">PC129_g19329</name>
</gene>
<feature type="domain" description="Ricin B lectin" evidence="5">
    <location>
        <begin position="499"/>
        <end position="588"/>
    </location>
</feature>
<evidence type="ECO:0000259" key="6">
    <source>
        <dbReference type="Pfam" id="PF02055"/>
    </source>
</evidence>
<dbReference type="GO" id="GO:0006680">
    <property type="term" value="P:glucosylceramide catabolic process"/>
    <property type="evidence" value="ECO:0007669"/>
    <property type="project" value="TreeGrafter"/>
</dbReference>
<keyword evidence="10" id="KW-1185">Reference proteome</keyword>
<dbReference type="GO" id="GO:0016020">
    <property type="term" value="C:membrane"/>
    <property type="evidence" value="ECO:0007669"/>
    <property type="project" value="GOC"/>
</dbReference>
<evidence type="ECO:0000256" key="4">
    <source>
        <dbReference type="SAM" id="Phobius"/>
    </source>
</evidence>
<evidence type="ECO:0000313" key="8">
    <source>
        <dbReference type="EMBL" id="KAG3209664.1"/>
    </source>
</evidence>
<dbReference type="Pfam" id="PF00652">
    <property type="entry name" value="Ricin_B_lectin"/>
    <property type="match status" value="1"/>
</dbReference>
<dbReference type="EMBL" id="RCMV01001228">
    <property type="protein sequence ID" value="KAG3209664.1"/>
    <property type="molecule type" value="Genomic_DNA"/>
</dbReference>
<dbReference type="Gene3D" id="2.60.40.1180">
    <property type="entry name" value="Golgi alpha-mannosidase II"/>
    <property type="match status" value="1"/>
</dbReference>
<feature type="domain" description="Glycosyl hydrolase family 30 beta sandwich" evidence="7">
    <location>
        <begin position="622"/>
        <end position="671"/>
    </location>
</feature>
<dbReference type="InterPro" id="IPR013780">
    <property type="entry name" value="Glyco_hydro_b"/>
</dbReference>
<dbReference type="InterPro" id="IPR000772">
    <property type="entry name" value="Ricin_B_lectin"/>
</dbReference>
<dbReference type="Proteomes" id="UP000760860">
    <property type="component" value="Unassembled WGS sequence"/>
</dbReference>
<dbReference type="Pfam" id="PF02055">
    <property type="entry name" value="Glyco_hydro_30"/>
    <property type="match status" value="1"/>
</dbReference>
<comment type="caution">
    <text evidence="9">The sequence shown here is derived from an EMBL/GenBank/DDBJ whole genome shotgun (WGS) entry which is preliminary data.</text>
</comment>
<dbReference type="InterPro" id="IPR033452">
    <property type="entry name" value="GH30_C"/>
</dbReference>
<dbReference type="PANTHER" id="PTHR11069">
    <property type="entry name" value="GLUCOSYLCERAMIDASE"/>
    <property type="match status" value="1"/>
</dbReference>